<proteinExistence type="predicted"/>
<evidence type="ECO:0000313" key="3">
    <source>
        <dbReference type="Proteomes" id="UP000309038"/>
    </source>
</evidence>
<reference evidence="2 3" key="1">
    <citation type="submission" date="2019-02" db="EMBL/GenBank/DDBJ databases">
        <title>Genome sequencing of the rare red list fungi Phlebia centrifuga.</title>
        <authorList>
            <person name="Buettner E."/>
            <person name="Kellner H."/>
        </authorList>
    </citation>
    <scope>NUCLEOTIDE SEQUENCE [LARGE SCALE GENOMIC DNA]</scope>
    <source>
        <strain evidence="2 3">DSM 108282</strain>
    </source>
</reference>
<feature type="compositionally biased region" description="Polar residues" evidence="1">
    <location>
        <begin position="141"/>
        <end position="151"/>
    </location>
</feature>
<feature type="region of interest" description="Disordered" evidence="1">
    <location>
        <begin position="75"/>
        <end position="151"/>
    </location>
</feature>
<dbReference type="AlphaFoldDB" id="A0A4S4KAC4"/>
<comment type="caution">
    <text evidence="2">The sequence shown here is derived from an EMBL/GenBank/DDBJ whole genome shotgun (WGS) entry which is preliminary data.</text>
</comment>
<dbReference type="EMBL" id="SGPJ01000481">
    <property type="protein sequence ID" value="THG94217.1"/>
    <property type="molecule type" value="Genomic_DNA"/>
</dbReference>
<feature type="compositionally biased region" description="Acidic residues" evidence="1">
    <location>
        <begin position="100"/>
        <end position="114"/>
    </location>
</feature>
<gene>
    <name evidence="2" type="ORF">EW026_g7205</name>
</gene>
<evidence type="ECO:0000313" key="2">
    <source>
        <dbReference type="EMBL" id="THG94217.1"/>
    </source>
</evidence>
<dbReference type="Proteomes" id="UP000309038">
    <property type="component" value="Unassembled WGS sequence"/>
</dbReference>
<organism evidence="2 3">
    <name type="scientific">Hermanssonia centrifuga</name>
    <dbReference type="NCBI Taxonomy" id="98765"/>
    <lineage>
        <taxon>Eukaryota</taxon>
        <taxon>Fungi</taxon>
        <taxon>Dikarya</taxon>
        <taxon>Basidiomycota</taxon>
        <taxon>Agaricomycotina</taxon>
        <taxon>Agaricomycetes</taxon>
        <taxon>Polyporales</taxon>
        <taxon>Meruliaceae</taxon>
        <taxon>Hermanssonia</taxon>
    </lineage>
</organism>
<protein>
    <submittedName>
        <fullName evidence="2">Uncharacterized protein</fullName>
    </submittedName>
</protein>
<feature type="compositionally biased region" description="Acidic residues" evidence="1">
    <location>
        <begin position="123"/>
        <end position="137"/>
    </location>
</feature>
<feature type="compositionally biased region" description="Acidic residues" evidence="1">
    <location>
        <begin position="75"/>
        <end position="87"/>
    </location>
</feature>
<evidence type="ECO:0000256" key="1">
    <source>
        <dbReference type="SAM" id="MobiDB-lite"/>
    </source>
</evidence>
<accession>A0A4S4KAC4</accession>
<keyword evidence="3" id="KW-1185">Reference proteome</keyword>
<name>A0A4S4KAC4_9APHY</name>
<sequence>MGRNGRVVTVNVDKRREFDREGGVTKEDKVVDDGVEGAAEVIVGGEIEKDVVVDDNIAGDEDEVNGREEVIAEDEEVTVEEEIEDEGTIVLDENKADVDRDTDDDDNAGEEIGETDWVVDTTFETEDREEGDVSENDELGKTQSETQACNG</sequence>